<comment type="caution">
    <text evidence="11">The sequence shown here is derived from an EMBL/GenBank/DDBJ whole genome shotgun (WGS) entry which is preliminary data.</text>
</comment>
<evidence type="ECO:0000256" key="7">
    <source>
        <dbReference type="SAM" id="MobiDB-lite"/>
    </source>
</evidence>
<dbReference type="AlphaFoldDB" id="A0A401ZF47"/>
<evidence type="ECO:0000256" key="1">
    <source>
        <dbReference type="ARBA" id="ARBA00004651"/>
    </source>
</evidence>
<dbReference type="PANTHER" id="PTHR30572:SF4">
    <property type="entry name" value="ABC TRANSPORTER PERMEASE YTRF"/>
    <property type="match status" value="1"/>
</dbReference>
<gene>
    <name evidence="11" type="ORF">KDAU_28330</name>
</gene>
<protein>
    <submittedName>
        <fullName evidence="11">Multidrug ABC transporter substrate-binding protein</fullName>
    </submittedName>
</protein>
<accession>A0A401ZF47</accession>
<dbReference type="GO" id="GO:0022857">
    <property type="term" value="F:transmembrane transporter activity"/>
    <property type="evidence" value="ECO:0007669"/>
    <property type="project" value="TreeGrafter"/>
</dbReference>
<evidence type="ECO:0000259" key="9">
    <source>
        <dbReference type="Pfam" id="PF02687"/>
    </source>
</evidence>
<keyword evidence="5 8" id="KW-0472">Membrane</keyword>
<dbReference type="PANTHER" id="PTHR30572">
    <property type="entry name" value="MEMBRANE COMPONENT OF TRANSPORTER-RELATED"/>
    <property type="match status" value="1"/>
</dbReference>
<keyword evidence="12" id="KW-1185">Reference proteome</keyword>
<evidence type="ECO:0000256" key="3">
    <source>
        <dbReference type="ARBA" id="ARBA00022692"/>
    </source>
</evidence>
<comment type="subcellular location">
    <subcellularLocation>
        <location evidence="1">Cell membrane</location>
        <topology evidence="1">Multi-pass membrane protein</topology>
    </subcellularLocation>
</comment>
<evidence type="ECO:0000256" key="6">
    <source>
        <dbReference type="ARBA" id="ARBA00038076"/>
    </source>
</evidence>
<dbReference type="InterPro" id="IPR003838">
    <property type="entry name" value="ABC3_permease_C"/>
</dbReference>
<feature type="transmembrane region" description="Helical" evidence="8">
    <location>
        <begin position="311"/>
        <end position="339"/>
    </location>
</feature>
<dbReference type="Pfam" id="PF12704">
    <property type="entry name" value="MacB_PCD"/>
    <property type="match status" value="1"/>
</dbReference>
<dbReference type="RefSeq" id="WP_126596541.1">
    <property type="nucleotide sequence ID" value="NZ_BIFQ01000001.1"/>
</dbReference>
<feature type="transmembrane region" description="Helical" evidence="8">
    <location>
        <begin position="402"/>
        <end position="421"/>
    </location>
</feature>
<evidence type="ECO:0000256" key="4">
    <source>
        <dbReference type="ARBA" id="ARBA00022989"/>
    </source>
</evidence>
<name>A0A401ZF47_9CHLR</name>
<evidence type="ECO:0000256" key="2">
    <source>
        <dbReference type="ARBA" id="ARBA00022475"/>
    </source>
</evidence>
<feature type="region of interest" description="Disordered" evidence="7">
    <location>
        <begin position="1"/>
        <end position="35"/>
    </location>
</feature>
<keyword evidence="3 8" id="KW-0812">Transmembrane</keyword>
<feature type="domain" description="MacB-like periplasmic core" evidence="10">
    <location>
        <begin position="58"/>
        <end position="282"/>
    </location>
</feature>
<sequence>MSISKQQSQPESPPRSSARAPLMPPIQQSQRRRGRSSYALVQSISSALEALRANKLRSLLTSLGIIIGVAAVIMMVATSEGNAATINGRLSTLNPNQLIIRGGSAATGGVRQGAGTQQVLTQSDADQLASQVAGLAAVSPVVNANGQVIYQNQNWSTSVQGVYPNYQQLGSWQMQEGSFFTSADEQSNASVAVLGQTVVDNLFTPQGIDPLGRQVRIGSSTFTVVGVLATKGANGATNADDVIYVPFSTAINRLGGSQRPLAITALVSQGQNVTDVQNNVQQFLQGRHDASEFTIQNQGQLLQTVQTAAQALTILLISVAAISLLVGGIGIMNIMLVSVTERTREIGIRIALGAYPSDVMAQFLIEALILSALGGIVGILLGVLGAVVASQLTGQPLVIDPLAIMLSFAFAAVVGIVFGFYPAQRAARMDPINALRTE</sequence>
<dbReference type="Pfam" id="PF02687">
    <property type="entry name" value="FtsX"/>
    <property type="match status" value="1"/>
</dbReference>
<feature type="compositionally biased region" description="Low complexity" evidence="7">
    <location>
        <begin position="1"/>
        <end position="29"/>
    </location>
</feature>
<dbReference type="InterPro" id="IPR050250">
    <property type="entry name" value="Macrolide_Exporter_MacB"/>
</dbReference>
<evidence type="ECO:0000256" key="8">
    <source>
        <dbReference type="SAM" id="Phobius"/>
    </source>
</evidence>
<evidence type="ECO:0000313" key="12">
    <source>
        <dbReference type="Proteomes" id="UP000287224"/>
    </source>
</evidence>
<evidence type="ECO:0000256" key="5">
    <source>
        <dbReference type="ARBA" id="ARBA00023136"/>
    </source>
</evidence>
<feature type="transmembrane region" description="Helical" evidence="8">
    <location>
        <begin position="367"/>
        <end position="390"/>
    </location>
</feature>
<dbReference type="OrthoDB" id="9770036at2"/>
<reference evidence="12" key="1">
    <citation type="submission" date="2018-12" db="EMBL/GenBank/DDBJ databases">
        <title>Tengunoibacter tsumagoiensis gen. nov., sp. nov., Dictyobacter kobayashii sp. nov., D. alpinus sp. nov., and D. joshuensis sp. nov. and description of Dictyobacteraceae fam. nov. within the order Ktedonobacterales isolated from Tengu-no-mugimeshi.</title>
        <authorList>
            <person name="Wang C.M."/>
            <person name="Zheng Y."/>
            <person name="Sakai Y."/>
            <person name="Toyoda A."/>
            <person name="Minakuchi Y."/>
            <person name="Abe K."/>
            <person name="Yokota A."/>
            <person name="Yabe S."/>
        </authorList>
    </citation>
    <scope>NUCLEOTIDE SEQUENCE [LARGE SCALE GENOMIC DNA]</scope>
    <source>
        <strain evidence="12">S-27</strain>
    </source>
</reference>
<evidence type="ECO:0000259" key="10">
    <source>
        <dbReference type="Pfam" id="PF12704"/>
    </source>
</evidence>
<evidence type="ECO:0000313" key="11">
    <source>
        <dbReference type="EMBL" id="GCE05504.1"/>
    </source>
</evidence>
<dbReference type="Proteomes" id="UP000287224">
    <property type="component" value="Unassembled WGS sequence"/>
</dbReference>
<dbReference type="EMBL" id="BIFQ01000001">
    <property type="protein sequence ID" value="GCE05504.1"/>
    <property type="molecule type" value="Genomic_DNA"/>
</dbReference>
<dbReference type="GO" id="GO:0005886">
    <property type="term" value="C:plasma membrane"/>
    <property type="evidence" value="ECO:0007669"/>
    <property type="project" value="UniProtKB-SubCell"/>
</dbReference>
<comment type="similarity">
    <text evidence="6">Belongs to the ABC-4 integral membrane protein family.</text>
</comment>
<dbReference type="InterPro" id="IPR025857">
    <property type="entry name" value="MacB_PCD"/>
</dbReference>
<keyword evidence="4 8" id="KW-1133">Transmembrane helix</keyword>
<feature type="domain" description="ABC3 transporter permease C-terminal" evidence="9">
    <location>
        <begin position="318"/>
        <end position="431"/>
    </location>
</feature>
<proteinExistence type="inferred from homology"/>
<feature type="transmembrane region" description="Helical" evidence="8">
    <location>
        <begin position="59"/>
        <end position="77"/>
    </location>
</feature>
<organism evidence="11 12">
    <name type="scientific">Dictyobacter aurantiacus</name>
    <dbReference type="NCBI Taxonomy" id="1936993"/>
    <lineage>
        <taxon>Bacteria</taxon>
        <taxon>Bacillati</taxon>
        <taxon>Chloroflexota</taxon>
        <taxon>Ktedonobacteria</taxon>
        <taxon>Ktedonobacterales</taxon>
        <taxon>Dictyobacteraceae</taxon>
        <taxon>Dictyobacter</taxon>
    </lineage>
</organism>
<keyword evidence="2" id="KW-1003">Cell membrane</keyword>